<sequence>MKLGASTSTALDNILIIGHVLTNGYVLKGSKVMKLGTSIALDNILIIGLVLTNVRRSSLESLFCYDKVISEEIIEKPIGLSLSEKKIGDNLHCPDCQAKGAVLCSTCSGSGLYVDSILESQGIIVKVRCLAQFVGIELQKPYLELQSEVVNGSMKEYPSNGINFASAGSGVLRGTNHYLIFVFSGSKLTAEQLEDLIPTSNRGHIYIYC</sequence>
<evidence type="ECO:0000313" key="2">
    <source>
        <dbReference type="Proteomes" id="UP001060215"/>
    </source>
</evidence>
<proteinExistence type="predicted"/>
<comment type="caution">
    <text evidence="1">The sequence shown here is derived from an EMBL/GenBank/DDBJ whole genome shotgun (WGS) entry which is preliminary data.</text>
</comment>
<organism evidence="1 2">
    <name type="scientific">Camellia lanceoleosa</name>
    <dbReference type="NCBI Taxonomy" id="1840588"/>
    <lineage>
        <taxon>Eukaryota</taxon>
        <taxon>Viridiplantae</taxon>
        <taxon>Streptophyta</taxon>
        <taxon>Embryophyta</taxon>
        <taxon>Tracheophyta</taxon>
        <taxon>Spermatophyta</taxon>
        <taxon>Magnoliopsida</taxon>
        <taxon>eudicotyledons</taxon>
        <taxon>Gunneridae</taxon>
        <taxon>Pentapetalae</taxon>
        <taxon>asterids</taxon>
        <taxon>Ericales</taxon>
        <taxon>Theaceae</taxon>
        <taxon>Camellia</taxon>
    </lineage>
</organism>
<reference evidence="1 2" key="1">
    <citation type="journal article" date="2022" name="Plant J.">
        <title>Chromosome-level genome of Camellia lanceoleosa provides a valuable resource for understanding genome evolution and self-incompatibility.</title>
        <authorList>
            <person name="Gong W."/>
            <person name="Xiao S."/>
            <person name="Wang L."/>
            <person name="Liao Z."/>
            <person name="Chang Y."/>
            <person name="Mo W."/>
            <person name="Hu G."/>
            <person name="Li W."/>
            <person name="Zhao G."/>
            <person name="Zhu H."/>
            <person name="Hu X."/>
            <person name="Ji K."/>
            <person name="Xiang X."/>
            <person name="Song Q."/>
            <person name="Yuan D."/>
            <person name="Jin S."/>
            <person name="Zhang L."/>
        </authorList>
    </citation>
    <scope>NUCLEOTIDE SEQUENCE [LARGE SCALE GENOMIC DNA]</scope>
    <source>
        <strain evidence="1">SQ_2022a</strain>
    </source>
</reference>
<protein>
    <submittedName>
        <fullName evidence="1">GDSL esterase/lipase 6</fullName>
    </submittedName>
</protein>
<evidence type="ECO:0000313" key="1">
    <source>
        <dbReference type="EMBL" id="KAI8019625.1"/>
    </source>
</evidence>
<dbReference type="EMBL" id="CM045759">
    <property type="protein sequence ID" value="KAI8019625.1"/>
    <property type="molecule type" value="Genomic_DNA"/>
</dbReference>
<keyword evidence="2" id="KW-1185">Reference proteome</keyword>
<gene>
    <name evidence="1" type="ORF">LOK49_LG04G00325</name>
</gene>
<accession>A0ACC0I2U7</accession>
<dbReference type="Proteomes" id="UP001060215">
    <property type="component" value="Chromosome 2"/>
</dbReference>
<name>A0ACC0I2U7_9ERIC</name>